<reference evidence="1 2" key="1">
    <citation type="journal article" date="2019" name="Nat. Med.">
        <title>A library of human gut bacterial isolates paired with longitudinal multiomics data enables mechanistic microbiome research.</title>
        <authorList>
            <person name="Poyet M."/>
            <person name="Groussin M."/>
            <person name="Gibbons S.M."/>
            <person name="Avila-Pacheco J."/>
            <person name="Jiang X."/>
            <person name="Kearney S.M."/>
            <person name="Perrotta A.R."/>
            <person name="Berdy B."/>
            <person name="Zhao S."/>
            <person name="Lieberman T.D."/>
            <person name="Swanson P.K."/>
            <person name="Smith M."/>
            <person name="Roesemann S."/>
            <person name="Alexander J.E."/>
            <person name="Rich S.A."/>
            <person name="Livny J."/>
            <person name="Vlamakis H."/>
            <person name="Clish C."/>
            <person name="Bullock K."/>
            <person name="Deik A."/>
            <person name="Scott J."/>
            <person name="Pierce K.A."/>
            <person name="Xavier R.J."/>
            <person name="Alm E.J."/>
        </authorList>
    </citation>
    <scope>NUCLEOTIDE SEQUENCE [LARGE SCALE GENOMIC DNA]</scope>
    <source>
        <strain evidence="1 2">BIOML-A198</strain>
    </source>
</reference>
<accession>A0A173RPZ9</accession>
<evidence type="ECO:0000313" key="2">
    <source>
        <dbReference type="Proteomes" id="UP000487649"/>
    </source>
</evidence>
<dbReference type="RefSeq" id="WP_006785821.1">
    <property type="nucleotide sequence ID" value="NZ_CABJBH010000003.1"/>
</dbReference>
<dbReference type="OrthoDB" id="1654969at2"/>
<dbReference type="SMART" id="SM00257">
    <property type="entry name" value="LysM"/>
    <property type="match status" value="2"/>
</dbReference>
<name>A0A173RPZ9_9FIRM</name>
<proteinExistence type="predicted"/>
<dbReference type="Proteomes" id="UP000487649">
    <property type="component" value="Unassembled WGS sequence"/>
</dbReference>
<sequence>MENERIEVANYMIKSTDSIQTIANLFQTTPKVLIQLNGNQPLIIKANRQIKVPLLPHLNQHVVKSDETIQDLLIRFKLTPEELLMLNEDLQLAPGQVIKLKP</sequence>
<gene>
    <name evidence="1" type="ORF">GMA92_08240</name>
</gene>
<evidence type="ECO:0000313" key="1">
    <source>
        <dbReference type="EMBL" id="MTK21408.1"/>
    </source>
</evidence>
<comment type="caution">
    <text evidence="1">The sequence shown here is derived from an EMBL/GenBank/DDBJ whole genome shotgun (WGS) entry which is preliminary data.</text>
</comment>
<dbReference type="InterPro" id="IPR036779">
    <property type="entry name" value="LysM_dom_sf"/>
</dbReference>
<dbReference type="GeneID" id="60059359"/>
<dbReference type="AlphaFoldDB" id="A0A173RPZ9"/>
<dbReference type="InterPro" id="IPR018392">
    <property type="entry name" value="LysM"/>
</dbReference>
<dbReference type="Pfam" id="PF01476">
    <property type="entry name" value="LysM"/>
    <property type="match status" value="2"/>
</dbReference>
<dbReference type="SUPFAM" id="SSF54106">
    <property type="entry name" value="LysM domain"/>
    <property type="match status" value="1"/>
</dbReference>
<protein>
    <submittedName>
        <fullName evidence="1">LysM peptidoglycan-binding domain-containing protein</fullName>
    </submittedName>
</protein>
<dbReference type="Gene3D" id="3.10.350.10">
    <property type="entry name" value="LysM domain"/>
    <property type="match status" value="1"/>
</dbReference>
<organism evidence="1 2">
    <name type="scientific">Turicibacter sanguinis</name>
    <dbReference type="NCBI Taxonomy" id="154288"/>
    <lineage>
        <taxon>Bacteria</taxon>
        <taxon>Bacillati</taxon>
        <taxon>Bacillota</taxon>
        <taxon>Erysipelotrichia</taxon>
        <taxon>Erysipelotrichales</taxon>
        <taxon>Turicibacteraceae</taxon>
        <taxon>Turicibacter</taxon>
    </lineage>
</organism>
<dbReference type="EMBL" id="WMQE01000016">
    <property type="protein sequence ID" value="MTK21408.1"/>
    <property type="molecule type" value="Genomic_DNA"/>
</dbReference>